<evidence type="ECO:0000259" key="7">
    <source>
        <dbReference type="PROSITE" id="PS50850"/>
    </source>
</evidence>
<feature type="domain" description="Major facilitator superfamily (MFS) profile" evidence="7">
    <location>
        <begin position="8"/>
        <end position="391"/>
    </location>
</feature>
<evidence type="ECO:0000256" key="4">
    <source>
        <dbReference type="ARBA" id="ARBA00022989"/>
    </source>
</evidence>
<feature type="transmembrane region" description="Helical" evidence="6">
    <location>
        <begin position="278"/>
        <end position="296"/>
    </location>
</feature>
<dbReference type="PANTHER" id="PTHR43124:SF3">
    <property type="entry name" value="CHLORAMPHENICOL EFFLUX PUMP RV0191"/>
    <property type="match status" value="1"/>
</dbReference>
<gene>
    <name evidence="8" type="ORF">HAQ05_15620</name>
</gene>
<evidence type="ECO:0000256" key="6">
    <source>
        <dbReference type="SAM" id="Phobius"/>
    </source>
</evidence>
<dbReference type="InterPro" id="IPR011701">
    <property type="entry name" value="MFS"/>
</dbReference>
<feature type="transmembrane region" description="Helical" evidence="6">
    <location>
        <begin position="335"/>
        <end position="354"/>
    </location>
</feature>
<organism evidence="8 9">
    <name type="scientific">Pseudomonas typographi</name>
    <dbReference type="NCBI Taxonomy" id="2715964"/>
    <lineage>
        <taxon>Bacteria</taxon>
        <taxon>Pseudomonadati</taxon>
        <taxon>Pseudomonadota</taxon>
        <taxon>Gammaproteobacteria</taxon>
        <taxon>Pseudomonadales</taxon>
        <taxon>Pseudomonadaceae</taxon>
        <taxon>Pseudomonas</taxon>
    </lineage>
</organism>
<evidence type="ECO:0000256" key="5">
    <source>
        <dbReference type="ARBA" id="ARBA00023136"/>
    </source>
</evidence>
<dbReference type="RefSeq" id="WP_190422185.1">
    <property type="nucleotide sequence ID" value="NZ_JAAOCA010000019.1"/>
</dbReference>
<proteinExistence type="predicted"/>
<keyword evidence="9" id="KW-1185">Reference proteome</keyword>
<dbReference type="PROSITE" id="PS50850">
    <property type="entry name" value="MFS"/>
    <property type="match status" value="1"/>
</dbReference>
<feature type="transmembrane region" description="Helical" evidence="6">
    <location>
        <begin position="76"/>
        <end position="100"/>
    </location>
</feature>
<evidence type="ECO:0000313" key="8">
    <source>
        <dbReference type="EMBL" id="MBD1600124.1"/>
    </source>
</evidence>
<feature type="transmembrane region" description="Helical" evidence="6">
    <location>
        <begin position="50"/>
        <end position="69"/>
    </location>
</feature>
<comment type="subcellular location">
    <subcellularLocation>
        <location evidence="1">Cell membrane</location>
        <topology evidence="1">Multi-pass membrane protein</topology>
    </subcellularLocation>
</comment>
<evidence type="ECO:0000256" key="2">
    <source>
        <dbReference type="ARBA" id="ARBA00022475"/>
    </source>
</evidence>
<feature type="transmembrane region" description="Helical" evidence="6">
    <location>
        <begin position="135"/>
        <end position="157"/>
    </location>
</feature>
<dbReference type="PRINTS" id="PR01035">
    <property type="entry name" value="TCRTETA"/>
</dbReference>
<feature type="transmembrane region" description="Helical" evidence="6">
    <location>
        <begin position="7"/>
        <end position="30"/>
    </location>
</feature>
<dbReference type="EMBL" id="JAAOCA010000019">
    <property type="protein sequence ID" value="MBD1600124.1"/>
    <property type="molecule type" value="Genomic_DNA"/>
</dbReference>
<sequence length="407" mass="42276">MKATAGYVTYVVVMAPLLNSVSGIAIDLFAPSMPAIAREFGASTAQLQGSITLTLLAYAAGQLFFGLLADGKGRRVALLPGLLVFVLGSLLAMLAHGLALFLAGRMLQGFAVGACQVCARALLVDTVQGERFASAVVYLSLAWGLGPVLAPFIGGLVDQALGWRWNFALYAAYGATLLLLSLGLRESLAPAQRKSLGDSLRGYRLILGNARFLSATLVLGTSLSLFLVWNVIGPFVIEHALGRGAAFFGITALAAGSAYLAGTLLNRVLLARAGAPRLIGTGLACTAAGTLAMLALPRSLHVPTLLAGVLLVNFGQGLLFANVVAINMRLYPDRAGATASLLGCAMMLCAGVSTEVTGQLPLVANWVIAALFAALALLQGLGVRFVLRPALSHEVNDHDRTAVARRP</sequence>
<name>A0ABR7Z3R2_9PSED</name>
<evidence type="ECO:0000256" key="1">
    <source>
        <dbReference type="ARBA" id="ARBA00004651"/>
    </source>
</evidence>
<feature type="transmembrane region" description="Helical" evidence="6">
    <location>
        <begin position="106"/>
        <end position="123"/>
    </location>
</feature>
<dbReference type="Proteomes" id="UP000805841">
    <property type="component" value="Unassembled WGS sequence"/>
</dbReference>
<evidence type="ECO:0000313" key="9">
    <source>
        <dbReference type="Proteomes" id="UP000805841"/>
    </source>
</evidence>
<feature type="transmembrane region" description="Helical" evidence="6">
    <location>
        <begin position="244"/>
        <end position="266"/>
    </location>
</feature>
<feature type="transmembrane region" description="Helical" evidence="6">
    <location>
        <begin position="163"/>
        <end position="184"/>
    </location>
</feature>
<dbReference type="InterPro" id="IPR001958">
    <property type="entry name" value="Tet-R_TetA/multi-R_MdtG-like"/>
</dbReference>
<keyword evidence="4 6" id="KW-1133">Transmembrane helix</keyword>
<reference evidence="8 9" key="1">
    <citation type="journal article" date="2020" name="Insects">
        <title>Bacteria Belonging to Pseudomonas typographi sp. nov. from the Bark Beetle Ips typographus Have Genomic Potential to Aid in the Host Ecology.</title>
        <authorList>
            <person name="Peral-Aranega E."/>
            <person name="Saati-Santamaria Z."/>
            <person name="Kolarik M."/>
            <person name="Rivas R."/>
            <person name="Garcia-Fraile P."/>
        </authorList>
    </citation>
    <scope>NUCLEOTIDE SEQUENCE [LARGE SCALE GENOMIC DNA]</scope>
    <source>
        <strain evidence="8 9">CA3A</strain>
    </source>
</reference>
<dbReference type="InterPro" id="IPR050189">
    <property type="entry name" value="MFS_Efflux_Transporters"/>
</dbReference>
<dbReference type="Pfam" id="PF07690">
    <property type="entry name" value="MFS_1"/>
    <property type="match status" value="1"/>
</dbReference>
<dbReference type="Gene3D" id="1.20.1720.10">
    <property type="entry name" value="Multidrug resistance protein D"/>
    <property type="match status" value="1"/>
</dbReference>
<evidence type="ECO:0000256" key="3">
    <source>
        <dbReference type="ARBA" id="ARBA00022692"/>
    </source>
</evidence>
<accession>A0ABR7Z3R2</accession>
<feature type="transmembrane region" description="Helical" evidence="6">
    <location>
        <begin position="205"/>
        <end position="232"/>
    </location>
</feature>
<dbReference type="InterPro" id="IPR020846">
    <property type="entry name" value="MFS_dom"/>
</dbReference>
<dbReference type="PANTHER" id="PTHR43124">
    <property type="entry name" value="PURINE EFFLUX PUMP PBUE"/>
    <property type="match status" value="1"/>
</dbReference>
<protein>
    <submittedName>
        <fullName evidence="8">Multidrug effflux MFS transporter</fullName>
    </submittedName>
</protein>
<keyword evidence="2" id="KW-1003">Cell membrane</keyword>
<feature type="transmembrane region" description="Helical" evidence="6">
    <location>
        <begin position="302"/>
        <end position="323"/>
    </location>
</feature>
<dbReference type="SUPFAM" id="SSF103473">
    <property type="entry name" value="MFS general substrate transporter"/>
    <property type="match status" value="1"/>
</dbReference>
<dbReference type="InterPro" id="IPR036259">
    <property type="entry name" value="MFS_trans_sf"/>
</dbReference>
<feature type="transmembrane region" description="Helical" evidence="6">
    <location>
        <begin position="366"/>
        <end position="387"/>
    </location>
</feature>
<keyword evidence="5 6" id="KW-0472">Membrane</keyword>
<keyword evidence="3 6" id="KW-0812">Transmembrane</keyword>
<comment type="caution">
    <text evidence="8">The sequence shown here is derived from an EMBL/GenBank/DDBJ whole genome shotgun (WGS) entry which is preliminary data.</text>
</comment>